<organism evidence="1 2">
    <name type="scientific">Azospira restricta</name>
    <dbReference type="NCBI Taxonomy" id="404405"/>
    <lineage>
        <taxon>Bacteria</taxon>
        <taxon>Pseudomonadati</taxon>
        <taxon>Pseudomonadota</taxon>
        <taxon>Betaproteobacteria</taxon>
        <taxon>Rhodocyclales</taxon>
        <taxon>Rhodocyclaceae</taxon>
        <taxon>Azospira</taxon>
    </lineage>
</organism>
<evidence type="ECO:0000313" key="2">
    <source>
        <dbReference type="Proteomes" id="UP000663444"/>
    </source>
</evidence>
<dbReference type="AlphaFoldDB" id="A0A974PXI8"/>
<reference evidence="1" key="1">
    <citation type="submission" date="2020-11" db="EMBL/GenBank/DDBJ databases">
        <title>Azospira restricta DSM 18626 genome sequence.</title>
        <authorList>
            <person name="Moe W.M."/>
        </authorList>
    </citation>
    <scope>NUCLEOTIDE SEQUENCE</scope>
    <source>
        <strain evidence="1">DSM 18626</strain>
    </source>
</reference>
<dbReference type="KEGG" id="ares:IWH25_16270"/>
<proteinExistence type="predicted"/>
<dbReference type="Proteomes" id="UP000663444">
    <property type="component" value="Chromosome"/>
</dbReference>
<keyword evidence="2" id="KW-1185">Reference proteome</keyword>
<evidence type="ECO:0000313" key="1">
    <source>
        <dbReference type="EMBL" id="QRJ63282.1"/>
    </source>
</evidence>
<name>A0A974PXI8_9RHOO</name>
<dbReference type="RefSeq" id="WP_203386810.1">
    <property type="nucleotide sequence ID" value="NZ_CP064781.1"/>
</dbReference>
<sequence>MNAPEAASARLIADLIVQSRTAADAAGKRRPEEPIVAAGPAPTQAAAAGDIAGVAVLGYN</sequence>
<accession>A0A974PXI8</accession>
<protein>
    <submittedName>
        <fullName evidence="1">Uncharacterized protein</fullName>
    </submittedName>
</protein>
<dbReference type="EMBL" id="CP064781">
    <property type="protein sequence ID" value="QRJ63282.1"/>
    <property type="molecule type" value="Genomic_DNA"/>
</dbReference>
<gene>
    <name evidence="1" type="ORF">IWH25_16270</name>
</gene>